<keyword evidence="1" id="KW-0812">Transmembrane</keyword>
<proteinExistence type="predicted"/>
<organism evidence="2 3">
    <name type="scientific">Mesobacillus stamsii</name>
    <dbReference type="NCBI Taxonomy" id="225347"/>
    <lineage>
        <taxon>Bacteria</taxon>
        <taxon>Bacillati</taxon>
        <taxon>Bacillota</taxon>
        <taxon>Bacilli</taxon>
        <taxon>Bacillales</taxon>
        <taxon>Bacillaceae</taxon>
        <taxon>Mesobacillus</taxon>
    </lineage>
</organism>
<evidence type="ECO:0000313" key="3">
    <source>
        <dbReference type="Proteomes" id="UP001242313"/>
    </source>
</evidence>
<accession>A0ABU0FXD8</accession>
<protein>
    <submittedName>
        <fullName evidence="2">Uncharacterized protein</fullName>
    </submittedName>
</protein>
<sequence>MYLCEKVFFIALIGVCQFRGIFSTNTAYWCPLSPVSGFLGHQYSSLVTSFSSFWFFMAPIQLIGDLFLQFLVFPGTNTAYWCPLSPVSGFFGHQYRLLVTSFSSFWFFRAPIQLIGDLFLQFLVFSDTNTAYWQPLSPVSGFLGHQYRSLVYSFSSFWFFRTPILLIGDLFLQFLVF</sequence>
<comment type="caution">
    <text evidence="2">The sequence shown here is derived from an EMBL/GenBank/DDBJ whole genome shotgun (WGS) entry which is preliminary data.</text>
</comment>
<feature type="transmembrane region" description="Helical" evidence="1">
    <location>
        <begin position="158"/>
        <end position="176"/>
    </location>
</feature>
<keyword evidence="1" id="KW-0472">Membrane</keyword>
<name>A0ABU0FXD8_9BACI</name>
<dbReference type="EMBL" id="JAUSUN010000018">
    <property type="protein sequence ID" value="MDQ0414587.1"/>
    <property type="molecule type" value="Genomic_DNA"/>
</dbReference>
<gene>
    <name evidence="2" type="ORF">J2S25_002797</name>
</gene>
<feature type="transmembrane region" description="Helical" evidence="1">
    <location>
        <begin position="47"/>
        <end position="68"/>
    </location>
</feature>
<evidence type="ECO:0000313" key="2">
    <source>
        <dbReference type="EMBL" id="MDQ0414587.1"/>
    </source>
</evidence>
<evidence type="ECO:0000256" key="1">
    <source>
        <dbReference type="SAM" id="Phobius"/>
    </source>
</evidence>
<dbReference type="Proteomes" id="UP001242313">
    <property type="component" value="Unassembled WGS sequence"/>
</dbReference>
<dbReference type="RefSeq" id="WP_307192148.1">
    <property type="nucleotide sequence ID" value="NZ_JAUSUN010000018.1"/>
</dbReference>
<reference evidence="2 3" key="1">
    <citation type="submission" date="2023-07" db="EMBL/GenBank/DDBJ databases">
        <title>Genomic Encyclopedia of Type Strains, Phase IV (KMG-IV): sequencing the most valuable type-strain genomes for metagenomic binning, comparative biology and taxonomic classification.</title>
        <authorList>
            <person name="Goeker M."/>
        </authorList>
    </citation>
    <scope>NUCLEOTIDE SEQUENCE [LARGE SCALE GENOMIC DNA]</scope>
    <source>
        <strain evidence="2 3">DSM 19598</strain>
    </source>
</reference>
<keyword evidence="1" id="KW-1133">Transmembrane helix</keyword>
<keyword evidence="3" id="KW-1185">Reference proteome</keyword>